<feature type="region of interest" description="Disordered" evidence="1">
    <location>
        <begin position="1"/>
        <end position="52"/>
    </location>
</feature>
<proteinExistence type="predicted"/>
<evidence type="ECO:0000256" key="1">
    <source>
        <dbReference type="SAM" id="MobiDB-lite"/>
    </source>
</evidence>
<feature type="compositionally biased region" description="Polar residues" evidence="1">
    <location>
        <begin position="1"/>
        <end position="10"/>
    </location>
</feature>
<feature type="compositionally biased region" description="Low complexity" evidence="1">
    <location>
        <begin position="12"/>
        <end position="25"/>
    </location>
</feature>
<comment type="caution">
    <text evidence="2">The sequence shown here is derived from an EMBL/GenBank/DDBJ whole genome shotgun (WGS) entry which is preliminary data.</text>
</comment>
<accession>A0A699X9B0</accession>
<organism evidence="2">
    <name type="scientific">Tanacetum cinerariifolium</name>
    <name type="common">Dalmatian daisy</name>
    <name type="synonym">Chrysanthemum cinerariifolium</name>
    <dbReference type="NCBI Taxonomy" id="118510"/>
    <lineage>
        <taxon>Eukaryota</taxon>
        <taxon>Viridiplantae</taxon>
        <taxon>Streptophyta</taxon>
        <taxon>Embryophyta</taxon>
        <taxon>Tracheophyta</taxon>
        <taxon>Spermatophyta</taxon>
        <taxon>Magnoliopsida</taxon>
        <taxon>eudicotyledons</taxon>
        <taxon>Gunneridae</taxon>
        <taxon>Pentapetalae</taxon>
        <taxon>asterids</taxon>
        <taxon>campanulids</taxon>
        <taxon>Asterales</taxon>
        <taxon>Asteraceae</taxon>
        <taxon>Asteroideae</taxon>
        <taxon>Anthemideae</taxon>
        <taxon>Anthemidinae</taxon>
        <taxon>Tanacetum</taxon>
    </lineage>
</organism>
<evidence type="ECO:0000313" key="2">
    <source>
        <dbReference type="EMBL" id="GFD56179.1"/>
    </source>
</evidence>
<gene>
    <name evidence="2" type="ORF">Tci_928148</name>
</gene>
<reference evidence="2" key="1">
    <citation type="journal article" date="2019" name="Sci. Rep.">
        <title>Draft genome of Tanacetum cinerariifolium, the natural source of mosquito coil.</title>
        <authorList>
            <person name="Yamashiro T."/>
            <person name="Shiraishi A."/>
            <person name="Satake H."/>
            <person name="Nakayama K."/>
        </authorList>
    </citation>
    <scope>NUCLEOTIDE SEQUENCE</scope>
</reference>
<name>A0A699X9B0_TANCI</name>
<feature type="non-terminal residue" evidence="2">
    <location>
        <position position="1"/>
    </location>
</feature>
<dbReference type="AlphaFoldDB" id="A0A699X9B0"/>
<sequence>PESVAASRTLNRAAPEPVAAPRPVGAAGGYDSGECGVTVTSPLNDPPPSLPS</sequence>
<dbReference type="EMBL" id="BKCJ011826262">
    <property type="protein sequence ID" value="GFD56179.1"/>
    <property type="molecule type" value="Genomic_DNA"/>
</dbReference>
<protein>
    <submittedName>
        <fullName evidence="2">Uncharacterized protein</fullName>
    </submittedName>
</protein>